<dbReference type="AlphaFoldDB" id="A0AAF0XQU4"/>
<dbReference type="EMBL" id="CP093350">
    <property type="protein sequence ID" value="WOH11532.1"/>
    <property type="molecule type" value="Genomic_DNA"/>
</dbReference>
<organism evidence="1 2">
    <name type="scientific">Daucus carota subsp. sativus</name>
    <name type="common">Carrot</name>
    <dbReference type="NCBI Taxonomy" id="79200"/>
    <lineage>
        <taxon>Eukaryota</taxon>
        <taxon>Viridiplantae</taxon>
        <taxon>Streptophyta</taxon>
        <taxon>Embryophyta</taxon>
        <taxon>Tracheophyta</taxon>
        <taxon>Spermatophyta</taxon>
        <taxon>Magnoliopsida</taxon>
        <taxon>eudicotyledons</taxon>
        <taxon>Gunneridae</taxon>
        <taxon>Pentapetalae</taxon>
        <taxon>asterids</taxon>
        <taxon>campanulids</taxon>
        <taxon>Apiales</taxon>
        <taxon>Apiaceae</taxon>
        <taxon>Apioideae</taxon>
        <taxon>Scandiceae</taxon>
        <taxon>Daucinae</taxon>
        <taxon>Daucus</taxon>
        <taxon>Daucus sect. Daucus</taxon>
    </lineage>
</organism>
<reference evidence="1" key="2">
    <citation type="submission" date="2022-03" db="EMBL/GenBank/DDBJ databases">
        <title>Draft title - Genomic analysis of global carrot germplasm unveils the trajectory of domestication and the origin of high carotenoid orange carrot.</title>
        <authorList>
            <person name="Iorizzo M."/>
            <person name="Ellison S."/>
            <person name="Senalik D."/>
            <person name="Macko-Podgorni A."/>
            <person name="Grzebelus D."/>
            <person name="Bostan H."/>
            <person name="Rolling W."/>
            <person name="Curaba J."/>
            <person name="Simon P."/>
        </authorList>
    </citation>
    <scope>NUCLEOTIDE SEQUENCE</scope>
    <source>
        <tissue evidence="1">Leaf</tissue>
    </source>
</reference>
<proteinExistence type="predicted"/>
<gene>
    <name evidence="1" type="ORF">DCAR_0831019</name>
</gene>
<reference evidence="1" key="1">
    <citation type="journal article" date="2016" name="Nat. Genet.">
        <title>A high-quality carrot genome assembly provides new insights into carotenoid accumulation and asterid genome evolution.</title>
        <authorList>
            <person name="Iorizzo M."/>
            <person name="Ellison S."/>
            <person name="Senalik D."/>
            <person name="Zeng P."/>
            <person name="Satapoomin P."/>
            <person name="Huang J."/>
            <person name="Bowman M."/>
            <person name="Iovene M."/>
            <person name="Sanseverino W."/>
            <person name="Cavagnaro P."/>
            <person name="Yildiz M."/>
            <person name="Macko-Podgorni A."/>
            <person name="Moranska E."/>
            <person name="Grzebelus E."/>
            <person name="Grzebelus D."/>
            <person name="Ashrafi H."/>
            <person name="Zheng Z."/>
            <person name="Cheng S."/>
            <person name="Spooner D."/>
            <person name="Van Deynze A."/>
            <person name="Simon P."/>
        </authorList>
    </citation>
    <scope>NUCLEOTIDE SEQUENCE</scope>
    <source>
        <tissue evidence="1">Leaf</tissue>
    </source>
</reference>
<evidence type="ECO:0000313" key="1">
    <source>
        <dbReference type="EMBL" id="WOH11532.1"/>
    </source>
</evidence>
<sequence>MGSSALVLGANTRTSRGSPILCTTLAQSTLDFGVLMGSGALVLV</sequence>
<accession>A0AAF0XQU4</accession>
<protein>
    <submittedName>
        <fullName evidence="1">Uncharacterized protein</fullName>
    </submittedName>
</protein>
<dbReference type="Proteomes" id="UP000077755">
    <property type="component" value="Chromosome 8"/>
</dbReference>
<name>A0AAF0XQU4_DAUCS</name>
<evidence type="ECO:0000313" key="2">
    <source>
        <dbReference type="Proteomes" id="UP000077755"/>
    </source>
</evidence>
<keyword evidence="2" id="KW-1185">Reference proteome</keyword>